<feature type="non-terminal residue" evidence="2">
    <location>
        <position position="1"/>
    </location>
</feature>
<name>A0A9P9I842_9HYPO</name>
<dbReference type="InterPro" id="IPR052292">
    <property type="entry name" value="Glucose_repression_reg"/>
</dbReference>
<dbReference type="EMBL" id="JAGMUV010000041">
    <property type="protein sequence ID" value="KAH7111376.1"/>
    <property type="molecule type" value="Genomic_DNA"/>
</dbReference>
<comment type="caution">
    <text evidence="2">The sequence shown here is derived from an EMBL/GenBank/DDBJ whole genome shotgun (WGS) entry which is preliminary data.</text>
</comment>
<sequence length="108" mass="12923">KTDNSYIVSPADHDIPVKTSRSERSELPELLTKAEDDSAMKPGPWRQVDYLSRDWKEEDIWSSWKYVTTRGREYRNSSRLENASWIAWIKCKYKLKTVSRDRQLVRTW</sequence>
<keyword evidence="3" id="KW-1185">Reference proteome</keyword>
<gene>
    <name evidence="2" type="ORF">EDB81DRAFT_671438</name>
</gene>
<evidence type="ECO:0000259" key="1">
    <source>
        <dbReference type="Pfam" id="PF08550"/>
    </source>
</evidence>
<evidence type="ECO:0000313" key="2">
    <source>
        <dbReference type="EMBL" id="KAH7111376.1"/>
    </source>
</evidence>
<dbReference type="OrthoDB" id="5563539at2759"/>
<dbReference type="Proteomes" id="UP000738349">
    <property type="component" value="Unassembled WGS sequence"/>
</dbReference>
<evidence type="ECO:0000313" key="3">
    <source>
        <dbReference type="Proteomes" id="UP000738349"/>
    </source>
</evidence>
<dbReference type="InterPro" id="IPR013860">
    <property type="entry name" value="AreA_GATA"/>
</dbReference>
<dbReference type="GO" id="GO:0042149">
    <property type="term" value="P:cellular response to glucose starvation"/>
    <property type="evidence" value="ECO:0007669"/>
    <property type="project" value="TreeGrafter"/>
</dbReference>
<dbReference type="PANTHER" id="PTHR28051">
    <property type="entry name" value="PROTEIN MTL1-RELATED"/>
    <property type="match status" value="1"/>
</dbReference>
<dbReference type="GO" id="GO:0007039">
    <property type="term" value="P:protein catabolic process in the vacuole"/>
    <property type="evidence" value="ECO:0007669"/>
    <property type="project" value="TreeGrafter"/>
</dbReference>
<feature type="domain" description="Nitrogen regulatory protein areA GATA-like" evidence="1">
    <location>
        <begin position="63"/>
        <end position="85"/>
    </location>
</feature>
<accession>A0A9P9I842</accession>
<dbReference type="Pfam" id="PF08550">
    <property type="entry name" value="GATA_AreA"/>
    <property type="match status" value="1"/>
</dbReference>
<organism evidence="2 3">
    <name type="scientific">Dactylonectria macrodidyma</name>
    <dbReference type="NCBI Taxonomy" id="307937"/>
    <lineage>
        <taxon>Eukaryota</taxon>
        <taxon>Fungi</taxon>
        <taxon>Dikarya</taxon>
        <taxon>Ascomycota</taxon>
        <taxon>Pezizomycotina</taxon>
        <taxon>Sordariomycetes</taxon>
        <taxon>Hypocreomycetidae</taxon>
        <taxon>Hypocreales</taxon>
        <taxon>Nectriaceae</taxon>
        <taxon>Dactylonectria</taxon>
    </lineage>
</organism>
<dbReference type="AlphaFoldDB" id="A0A9P9I842"/>
<proteinExistence type="predicted"/>
<dbReference type="PANTHER" id="PTHR28051:SF1">
    <property type="entry name" value="PROTEIN MTL1-RELATED"/>
    <property type="match status" value="1"/>
</dbReference>
<reference evidence="2" key="1">
    <citation type="journal article" date="2021" name="Nat. Commun.">
        <title>Genetic determinants of endophytism in the Arabidopsis root mycobiome.</title>
        <authorList>
            <person name="Mesny F."/>
            <person name="Miyauchi S."/>
            <person name="Thiergart T."/>
            <person name="Pickel B."/>
            <person name="Atanasova L."/>
            <person name="Karlsson M."/>
            <person name="Huettel B."/>
            <person name="Barry K.W."/>
            <person name="Haridas S."/>
            <person name="Chen C."/>
            <person name="Bauer D."/>
            <person name="Andreopoulos W."/>
            <person name="Pangilinan J."/>
            <person name="LaButti K."/>
            <person name="Riley R."/>
            <person name="Lipzen A."/>
            <person name="Clum A."/>
            <person name="Drula E."/>
            <person name="Henrissat B."/>
            <person name="Kohler A."/>
            <person name="Grigoriev I.V."/>
            <person name="Martin F.M."/>
            <person name="Hacquard S."/>
        </authorList>
    </citation>
    <scope>NUCLEOTIDE SEQUENCE</scope>
    <source>
        <strain evidence="2">MPI-CAGE-AT-0147</strain>
    </source>
</reference>
<protein>
    <recommendedName>
        <fullName evidence="1">Nitrogen regulatory protein areA GATA-like domain-containing protein</fullName>
    </recommendedName>
</protein>
<dbReference type="GO" id="GO:0005773">
    <property type="term" value="C:vacuole"/>
    <property type="evidence" value="ECO:0007669"/>
    <property type="project" value="GOC"/>
</dbReference>